<evidence type="ECO:0000256" key="3">
    <source>
        <dbReference type="ARBA" id="ARBA00022664"/>
    </source>
</evidence>
<reference evidence="7 8" key="1">
    <citation type="journal article" date="2022" name="Front. Cell. Infect. Microbiol.">
        <title>The Genomes of Two Strains of Taenia crassiceps the Animal Model for the Study of Human Cysticercosis.</title>
        <authorList>
            <person name="Bobes R.J."/>
            <person name="Estrada K."/>
            <person name="Rios-Valencia D.G."/>
            <person name="Calderon-Gallegos A."/>
            <person name="de la Torre P."/>
            <person name="Carrero J.C."/>
            <person name="Sanchez-Flores A."/>
            <person name="Laclette J.P."/>
        </authorList>
    </citation>
    <scope>NUCLEOTIDE SEQUENCE [LARGE SCALE GENOMIC DNA]</scope>
    <source>
        <strain evidence="7">WFUcys</strain>
    </source>
</reference>
<comment type="caution">
    <text evidence="7">The sequence shown here is derived from an EMBL/GenBank/DDBJ whole genome shotgun (WGS) entry which is preliminary data.</text>
</comment>
<sequence length="409" mass="47189">MLAKGDTCVFQRIDDATCEFGVVEYVDNDRNRVLISIPRSKTESCWVRGDHVRKLRNAGGDLLFQCLDSLNESYIKMQLVTAKLLRDKMDDRRPSAGRTYKEDEYLCERMNELGTCDEGQEPIGLSEEEVEPSLHEWGVGDVCVCRWSEDNKWYFAEIIDITEKTGYCDVQFLYYGNEQYFVRLDRIHRVDASSWKWVEDEDNISAAQELLKTKGMRSCRRELQARASVANPAKIATRLRNPNVGDICVCQWGGDAQFYFVKIVAIDITERIYKVRLFRHRNRVGYVPFENIYPYYSSEACTITHGQDLILLQREIIKQISPPTVVPDLSVQSGKPDVNNVKAQDKRGSRQCLTKTGYGPVLSKFWRNLLLETYSNDEKAVRNLLYSWYMCGYQTGYAMAYKIKSGEAT</sequence>
<keyword evidence="8" id="KW-1185">Reference proteome</keyword>
<dbReference type="CDD" id="cd21182">
    <property type="entry name" value="Tudor_SMN_SPF30-like"/>
    <property type="match status" value="1"/>
</dbReference>
<evidence type="ECO:0000313" key="7">
    <source>
        <dbReference type="EMBL" id="KAL5110263.1"/>
    </source>
</evidence>
<comment type="similarity">
    <text evidence="2">Belongs to the SMN family.</text>
</comment>
<feature type="domain" description="Tudor" evidence="6">
    <location>
        <begin position="136"/>
        <end position="196"/>
    </location>
</feature>
<dbReference type="EMBL" id="JAKROA010000002">
    <property type="protein sequence ID" value="KAL5110263.1"/>
    <property type="molecule type" value="Genomic_DNA"/>
</dbReference>
<dbReference type="PROSITE" id="PS50304">
    <property type="entry name" value="TUDOR"/>
    <property type="match status" value="1"/>
</dbReference>
<evidence type="ECO:0000259" key="6">
    <source>
        <dbReference type="PROSITE" id="PS50304"/>
    </source>
</evidence>
<protein>
    <recommendedName>
        <fullName evidence="6">Tudor domain-containing protein</fullName>
    </recommendedName>
</protein>
<dbReference type="SMART" id="SM00333">
    <property type="entry name" value="TUDOR"/>
    <property type="match status" value="2"/>
</dbReference>
<dbReference type="SUPFAM" id="SSF63748">
    <property type="entry name" value="Tudor/PWWP/MBT"/>
    <property type="match status" value="1"/>
</dbReference>
<keyword evidence="3" id="KW-0507">mRNA processing</keyword>
<dbReference type="Gene3D" id="2.30.30.140">
    <property type="match status" value="2"/>
</dbReference>
<keyword evidence="5" id="KW-0539">Nucleus</keyword>
<evidence type="ECO:0000256" key="5">
    <source>
        <dbReference type="ARBA" id="ARBA00023242"/>
    </source>
</evidence>
<proteinExistence type="inferred from homology"/>
<dbReference type="InterPro" id="IPR002999">
    <property type="entry name" value="Tudor"/>
</dbReference>
<dbReference type="Pfam" id="PF06003">
    <property type="entry name" value="SMN_Tudor"/>
    <property type="match status" value="1"/>
</dbReference>
<dbReference type="InterPro" id="IPR047313">
    <property type="entry name" value="SMN_C"/>
</dbReference>
<gene>
    <name evidence="7" type="ORF">TcWFU_004548</name>
</gene>
<dbReference type="CDD" id="cd22852">
    <property type="entry name" value="SMN_C"/>
    <property type="match status" value="1"/>
</dbReference>
<dbReference type="Proteomes" id="UP001651158">
    <property type="component" value="Unassembled WGS sequence"/>
</dbReference>
<keyword evidence="4" id="KW-0508">mRNA splicing</keyword>
<evidence type="ECO:0000313" key="8">
    <source>
        <dbReference type="Proteomes" id="UP001651158"/>
    </source>
</evidence>
<evidence type="ECO:0000256" key="2">
    <source>
        <dbReference type="ARBA" id="ARBA00005371"/>
    </source>
</evidence>
<evidence type="ECO:0000256" key="4">
    <source>
        <dbReference type="ARBA" id="ARBA00023187"/>
    </source>
</evidence>
<comment type="subcellular location">
    <subcellularLocation>
        <location evidence="1">Nucleus</location>
        <location evidence="1">Cajal body</location>
    </subcellularLocation>
</comment>
<evidence type="ECO:0000256" key="1">
    <source>
        <dbReference type="ARBA" id="ARBA00004408"/>
    </source>
</evidence>
<accession>A0ABR4QL19</accession>
<name>A0ABR4QL19_9CEST</name>
<organism evidence="7 8">
    <name type="scientific">Taenia crassiceps</name>
    <dbReference type="NCBI Taxonomy" id="6207"/>
    <lineage>
        <taxon>Eukaryota</taxon>
        <taxon>Metazoa</taxon>
        <taxon>Spiralia</taxon>
        <taxon>Lophotrochozoa</taxon>
        <taxon>Platyhelminthes</taxon>
        <taxon>Cestoda</taxon>
        <taxon>Eucestoda</taxon>
        <taxon>Cyclophyllidea</taxon>
        <taxon>Taeniidae</taxon>
        <taxon>Taenia</taxon>
    </lineage>
</organism>
<dbReference type="InterPro" id="IPR010304">
    <property type="entry name" value="SMN_Tudor"/>
</dbReference>